<keyword evidence="2" id="KW-1185">Reference proteome</keyword>
<name>A0ABQ9CV03_9PASS</name>
<organism evidence="1 2">
    <name type="scientific">Willisornis vidua</name>
    <name type="common">Xingu scale-backed antbird</name>
    <dbReference type="NCBI Taxonomy" id="1566151"/>
    <lineage>
        <taxon>Eukaryota</taxon>
        <taxon>Metazoa</taxon>
        <taxon>Chordata</taxon>
        <taxon>Craniata</taxon>
        <taxon>Vertebrata</taxon>
        <taxon>Euteleostomi</taxon>
        <taxon>Archelosauria</taxon>
        <taxon>Archosauria</taxon>
        <taxon>Dinosauria</taxon>
        <taxon>Saurischia</taxon>
        <taxon>Theropoda</taxon>
        <taxon>Coelurosauria</taxon>
        <taxon>Aves</taxon>
        <taxon>Neognathae</taxon>
        <taxon>Neoaves</taxon>
        <taxon>Telluraves</taxon>
        <taxon>Australaves</taxon>
        <taxon>Passeriformes</taxon>
        <taxon>Thamnophilidae</taxon>
        <taxon>Willisornis</taxon>
    </lineage>
</organism>
<dbReference type="Proteomes" id="UP001145742">
    <property type="component" value="Unassembled WGS sequence"/>
</dbReference>
<accession>A0ABQ9CV03</accession>
<evidence type="ECO:0000313" key="2">
    <source>
        <dbReference type="Proteomes" id="UP001145742"/>
    </source>
</evidence>
<protein>
    <submittedName>
        <fullName evidence="1">Uncharacterized protein</fullName>
    </submittedName>
</protein>
<reference evidence="1" key="1">
    <citation type="submission" date="2019-10" db="EMBL/GenBank/DDBJ databases">
        <authorList>
            <person name="Soares A.E.R."/>
            <person name="Aleixo A."/>
            <person name="Schneider P."/>
            <person name="Miyaki C.Y."/>
            <person name="Schneider M.P."/>
            <person name="Mello C."/>
            <person name="Vasconcelos A.T.R."/>
        </authorList>
    </citation>
    <scope>NUCLEOTIDE SEQUENCE</scope>
    <source>
        <tissue evidence="1">Muscle</tissue>
    </source>
</reference>
<sequence>MAGASLMFALDVLELQCELKSRRLGPVDESTWKQISTCSPWRAWASAGGCPKEAVTLWEAHTGSRQDLWSHEQESPHWNRFAGRICDPMGTLLEGLYTVEGTHAGPVHEELQPLGRTQNPMMEQGRRCSRHWNRDSPATPSEDQRKQNFLLCFVCACHFCFDY</sequence>
<comment type="caution">
    <text evidence="1">The sequence shown here is derived from an EMBL/GenBank/DDBJ whole genome shotgun (WGS) entry which is preliminary data.</text>
</comment>
<dbReference type="EMBL" id="WHWB01034485">
    <property type="protein sequence ID" value="KAJ7409242.1"/>
    <property type="molecule type" value="Genomic_DNA"/>
</dbReference>
<evidence type="ECO:0000313" key="1">
    <source>
        <dbReference type="EMBL" id="KAJ7409242.1"/>
    </source>
</evidence>
<proteinExistence type="predicted"/>
<gene>
    <name evidence="1" type="ORF">WISP_115855</name>
</gene>